<protein>
    <submittedName>
        <fullName evidence="1">Uncharacterized protein</fullName>
    </submittedName>
</protein>
<accession>A0A0F9P137</accession>
<dbReference type="AlphaFoldDB" id="A0A0F9P137"/>
<sequence>MKNNNSNRRKIKKPIPKPPPIVFVPDKSYIGEDGNIIPTDVILVADPIMYGRMKDVLEAWGKEQMGVPGKRGIIEG</sequence>
<name>A0A0F9P137_9ZZZZ</name>
<dbReference type="EMBL" id="LAZR01003459">
    <property type="protein sequence ID" value="KKN18107.1"/>
    <property type="molecule type" value="Genomic_DNA"/>
</dbReference>
<reference evidence="1" key="1">
    <citation type="journal article" date="2015" name="Nature">
        <title>Complex archaea that bridge the gap between prokaryotes and eukaryotes.</title>
        <authorList>
            <person name="Spang A."/>
            <person name="Saw J.H."/>
            <person name="Jorgensen S.L."/>
            <person name="Zaremba-Niedzwiedzka K."/>
            <person name="Martijn J."/>
            <person name="Lind A.E."/>
            <person name="van Eijk R."/>
            <person name="Schleper C."/>
            <person name="Guy L."/>
            <person name="Ettema T.J."/>
        </authorList>
    </citation>
    <scope>NUCLEOTIDE SEQUENCE</scope>
</reference>
<proteinExistence type="predicted"/>
<organism evidence="1">
    <name type="scientific">marine sediment metagenome</name>
    <dbReference type="NCBI Taxonomy" id="412755"/>
    <lineage>
        <taxon>unclassified sequences</taxon>
        <taxon>metagenomes</taxon>
        <taxon>ecological metagenomes</taxon>
    </lineage>
</organism>
<comment type="caution">
    <text evidence="1">The sequence shown here is derived from an EMBL/GenBank/DDBJ whole genome shotgun (WGS) entry which is preliminary data.</text>
</comment>
<gene>
    <name evidence="1" type="ORF">LCGC14_0959140</name>
</gene>
<evidence type="ECO:0000313" key="1">
    <source>
        <dbReference type="EMBL" id="KKN18107.1"/>
    </source>
</evidence>